<feature type="coiled-coil region" evidence="2">
    <location>
        <begin position="344"/>
        <end position="371"/>
    </location>
</feature>
<evidence type="ECO:0000313" key="4">
    <source>
        <dbReference type="EMBL" id="NHZ82278.1"/>
    </source>
</evidence>
<gene>
    <name evidence="4" type="ORF">F2P44_23795</name>
</gene>
<dbReference type="Pfam" id="PF02321">
    <property type="entry name" value="OEP"/>
    <property type="match status" value="1"/>
</dbReference>
<dbReference type="PANTHER" id="PTHR30203:SF24">
    <property type="entry name" value="BLR4935 PROTEIN"/>
    <property type="match status" value="1"/>
</dbReference>
<feature type="chain" id="PRO_5047465072" evidence="3">
    <location>
        <begin position="34"/>
        <end position="420"/>
    </location>
</feature>
<organism evidence="4 5">
    <name type="scientific">Massilia frigida</name>
    <dbReference type="NCBI Taxonomy" id="2609281"/>
    <lineage>
        <taxon>Bacteria</taxon>
        <taxon>Pseudomonadati</taxon>
        <taxon>Pseudomonadota</taxon>
        <taxon>Betaproteobacteria</taxon>
        <taxon>Burkholderiales</taxon>
        <taxon>Oxalobacteraceae</taxon>
        <taxon>Telluria group</taxon>
        <taxon>Massilia</taxon>
    </lineage>
</organism>
<dbReference type="SUPFAM" id="SSF56954">
    <property type="entry name" value="Outer membrane efflux proteins (OEP)"/>
    <property type="match status" value="1"/>
</dbReference>
<accession>A0ABX0NAE1</accession>
<proteinExistence type="inferred from homology"/>
<keyword evidence="3" id="KW-0732">Signal</keyword>
<dbReference type="InterPro" id="IPR003423">
    <property type="entry name" value="OMP_efflux"/>
</dbReference>
<protein>
    <submittedName>
        <fullName evidence="4">TolC family protein</fullName>
    </submittedName>
</protein>
<evidence type="ECO:0000313" key="5">
    <source>
        <dbReference type="Proteomes" id="UP000621455"/>
    </source>
</evidence>
<keyword evidence="2" id="KW-0175">Coiled coil</keyword>
<dbReference type="Gene3D" id="1.20.1600.10">
    <property type="entry name" value="Outer membrane efflux proteins (OEP)"/>
    <property type="match status" value="1"/>
</dbReference>
<reference evidence="4 5" key="1">
    <citation type="submission" date="2019-10" db="EMBL/GenBank/DDBJ databases">
        <title>Taxonomy of Antarctic Massilia spp.: description of Massilia rubra sp. nov., Massilia aquatica sp. nov., Massilia mucilaginosa sp. nov., Massilia frigida sp. nov. isolated from streams, lakes and regoliths.</title>
        <authorList>
            <person name="Holochova P."/>
            <person name="Sedlacek I."/>
            <person name="Kralova S."/>
            <person name="Maslanova I."/>
            <person name="Busse H.-J."/>
            <person name="Stankova E."/>
            <person name="Vrbovska V."/>
            <person name="Kovarovic V."/>
            <person name="Bartak M."/>
            <person name="Svec P."/>
            <person name="Pantucek R."/>
        </authorList>
    </citation>
    <scope>NUCLEOTIDE SEQUENCE [LARGE SCALE GENOMIC DNA]</scope>
    <source>
        <strain evidence="4 5">CCM 8695</strain>
    </source>
</reference>
<comment type="caution">
    <text evidence="4">The sequence shown here is derived from an EMBL/GenBank/DDBJ whole genome shotgun (WGS) entry which is preliminary data.</text>
</comment>
<comment type="similarity">
    <text evidence="1">Belongs to the outer membrane factor (OMF) (TC 1.B.17) family.</text>
</comment>
<dbReference type="PANTHER" id="PTHR30203">
    <property type="entry name" value="OUTER MEMBRANE CATION EFFLUX PROTEIN"/>
    <property type="match status" value="1"/>
</dbReference>
<keyword evidence="5" id="KW-1185">Reference proteome</keyword>
<dbReference type="InterPro" id="IPR010131">
    <property type="entry name" value="MdtP/NodT-like"/>
</dbReference>
<name>A0ABX0NAE1_9BURK</name>
<feature type="signal peptide" evidence="3">
    <location>
        <begin position="1"/>
        <end position="33"/>
    </location>
</feature>
<dbReference type="EMBL" id="WHJG01000030">
    <property type="protein sequence ID" value="NHZ82278.1"/>
    <property type="molecule type" value="Genomic_DNA"/>
</dbReference>
<evidence type="ECO:0000256" key="3">
    <source>
        <dbReference type="SAM" id="SignalP"/>
    </source>
</evidence>
<evidence type="ECO:0000256" key="1">
    <source>
        <dbReference type="ARBA" id="ARBA00007613"/>
    </source>
</evidence>
<evidence type="ECO:0000256" key="2">
    <source>
        <dbReference type="SAM" id="Coils"/>
    </source>
</evidence>
<sequence length="420" mass="45720">MNRLYHALPGKKPIRHRLFAILPAALCALSAFAQPTSLTEQESVRIGLARPDIASVIEAAQAAARSDAAAAGRWPNPTLELQHESVPGALGSATERTYLLSQQFDLSGKRGIRKNAANERVLAAAFDGDQRRQDIAAAIRRRFYEVLYRRELVAATRAWDSRMAPIAATVQKLHKGGEVAGYDKRRMELERATAQARLRAEQADYDKAWQQLAALLGAGAAQATPSGELLPPDAPPLDTLLARLDQRPQLRALERRADAHALERKAAQRGWMPDVTVGIGSKSVDSGVARDRGTVLSVSVPLPIFDRDQAGAGKAGAQADEARAEARLQRSRLEGELRGAWQQVRQLSATARDYQAQAANASDELARIAEASYRGGETGILELLDVYRATHEARMRALELSWSARQGAIELDTIVGNEKP</sequence>
<dbReference type="Proteomes" id="UP000621455">
    <property type="component" value="Unassembled WGS sequence"/>
</dbReference>